<dbReference type="eggNOG" id="KOG1561">
    <property type="taxonomic scope" value="Eukaryota"/>
</dbReference>
<evidence type="ECO:0000256" key="3">
    <source>
        <dbReference type="ARBA" id="ARBA00023125"/>
    </source>
</evidence>
<evidence type="ECO:0000256" key="7">
    <source>
        <dbReference type="SAM" id="MobiDB-lite"/>
    </source>
</evidence>
<keyword evidence="3 6" id="KW-0238">DNA-binding</keyword>
<keyword evidence="4 6" id="KW-0804">Transcription</keyword>
<comment type="subunit">
    <text evidence="6">Heterotrimer.</text>
</comment>
<evidence type="ECO:0000256" key="4">
    <source>
        <dbReference type="ARBA" id="ARBA00023163"/>
    </source>
</evidence>
<reference evidence="8" key="1">
    <citation type="journal article" date="2013" name="Nat. Commun.">
        <title>Whole-genome sequencing of Oryza brachyantha reveals mechanisms underlying Oryza genome evolution.</title>
        <authorList>
            <person name="Chen J."/>
            <person name="Huang Q."/>
            <person name="Gao D."/>
            <person name="Wang J."/>
            <person name="Lang Y."/>
            <person name="Liu T."/>
            <person name="Li B."/>
            <person name="Bai Z."/>
            <person name="Luis Goicoechea J."/>
            <person name="Liang C."/>
            <person name="Chen C."/>
            <person name="Zhang W."/>
            <person name="Sun S."/>
            <person name="Liao Y."/>
            <person name="Zhang X."/>
            <person name="Yang L."/>
            <person name="Song C."/>
            <person name="Wang M."/>
            <person name="Shi J."/>
            <person name="Liu G."/>
            <person name="Liu J."/>
            <person name="Zhou H."/>
            <person name="Zhou W."/>
            <person name="Yu Q."/>
            <person name="An N."/>
            <person name="Chen Y."/>
            <person name="Cai Q."/>
            <person name="Wang B."/>
            <person name="Liu B."/>
            <person name="Min J."/>
            <person name="Huang Y."/>
            <person name="Wu H."/>
            <person name="Li Z."/>
            <person name="Zhang Y."/>
            <person name="Yin Y."/>
            <person name="Song W."/>
            <person name="Jiang J."/>
            <person name="Jackson S.A."/>
            <person name="Wing R.A."/>
            <person name="Wang J."/>
            <person name="Chen M."/>
        </authorList>
    </citation>
    <scope>NUCLEOTIDE SEQUENCE [LARGE SCALE GENOMIC DNA]</scope>
    <source>
        <strain evidence="8">cv. IRGC 101232</strain>
    </source>
</reference>
<keyword evidence="9" id="KW-1185">Reference proteome</keyword>
<dbReference type="STRING" id="4533.J3N2F6"/>
<dbReference type="PANTHER" id="PTHR12632">
    <property type="entry name" value="TRANSCRIPTION FACTOR NF-Y ALPHA-RELATED"/>
    <property type="match status" value="1"/>
</dbReference>
<evidence type="ECO:0000256" key="1">
    <source>
        <dbReference type="ARBA" id="ARBA00004123"/>
    </source>
</evidence>
<evidence type="ECO:0000256" key="5">
    <source>
        <dbReference type="ARBA" id="ARBA00023242"/>
    </source>
</evidence>
<dbReference type="EnsemblPlants" id="OB10G17040.1">
    <property type="protein sequence ID" value="OB10G17040.1"/>
    <property type="gene ID" value="OB10G17040"/>
</dbReference>
<name>J3N2F6_ORYBR</name>
<evidence type="ECO:0000256" key="2">
    <source>
        <dbReference type="ARBA" id="ARBA00023015"/>
    </source>
</evidence>
<proteinExistence type="inferred from homology"/>
<evidence type="ECO:0000313" key="9">
    <source>
        <dbReference type="Proteomes" id="UP000006038"/>
    </source>
</evidence>
<comment type="function">
    <text evidence="6">Component of the sequence-specific heterotrimeric transcription factor (NF-Y) which specifically recognizes a 5'-CCAAT-3' box motif found in the promoters of its target genes.</text>
</comment>
<dbReference type="AlphaFoldDB" id="J3N2F6"/>
<reference evidence="8" key="2">
    <citation type="submission" date="2013-04" db="UniProtKB">
        <authorList>
            <consortium name="EnsemblPlants"/>
        </authorList>
    </citation>
    <scope>IDENTIFICATION</scope>
</reference>
<dbReference type="GO" id="GO:0003700">
    <property type="term" value="F:DNA-binding transcription factor activity"/>
    <property type="evidence" value="ECO:0007669"/>
    <property type="project" value="UniProtKB-UniRule"/>
</dbReference>
<dbReference type="Gene3D" id="6.10.250.2430">
    <property type="match status" value="1"/>
</dbReference>
<dbReference type="HOGENOM" id="CLU_108685_0_0_1"/>
<comment type="subcellular location">
    <subcellularLocation>
        <location evidence="1 6">Nucleus</location>
    </subcellularLocation>
</comment>
<dbReference type="GO" id="GO:0005634">
    <property type="term" value="C:nucleus"/>
    <property type="evidence" value="ECO:0007669"/>
    <property type="project" value="UniProtKB-SubCell"/>
</dbReference>
<comment type="similarity">
    <text evidence="6">Belongs to the NFYA/HAP2 subunit family.</text>
</comment>
<dbReference type="GO" id="GO:0003677">
    <property type="term" value="F:DNA binding"/>
    <property type="evidence" value="ECO:0007669"/>
    <property type="project" value="UniProtKB-KW"/>
</dbReference>
<protein>
    <recommendedName>
        <fullName evidence="6">Nuclear transcription factor Y subunit</fullName>
    </recommendedName>
</protein>
<sequence>MGVGQTSQENQSNLDGVGQVSTDLSLACLEANNVRPKPEHSQPLKHMCAIGLERTQQLPLPTEHIDDEPIYVNPKQYHAILRRRERRKILGSEDKVAAIRKRILLESRQKQAKLRRRGNGGRFISIEHPPEPCVDDQLSENGESISACPSTVSENSSNLNAFTGDELSLIRQ</sequence>
<dbReference type="OMA" id="NQPIEHI"/>
<dbReference type="InterPro" id="IPR001289">
    <property type="entry name" value="NFYA"/>
</dbReference>
<feature type="region of interest" description="Disordered" evidence="7">
    <location>
        <begin position="137"/>
        <end position="157"/>
    </location>
</feature>
<dbReference type="Pfam" id="PF02045">
    <property type="entry name" value="CBFB_NFYA"/>
    <property type="match status" value="1"/>
</dbReference>
<organism evidence="8">
    <name type="scientific">Oryza brachyantha</name>
    <name type="common">malo sina</name>
    <dbReference type="NCBI Taxonomy" id="4533"/>
    <lineage>
        <taxon>Eukaryota</taxon>
        <taxon>Viridiplantae</taxon>
        <taxon>Streptophyta</taxon>
        <taxon>Embryophyta</taxon>
        <taxon>Tracheophyta</taxon>
        <taxon>Spermatophyta</taxon>
        <taxon>Magnoliopsida</taxon>
        <taxon>Liliopsida</taxon>
        <taxon>Poales</taxon>
        <taxon>Poaceae</taxon>
        <taxon>BOP clade</taxon>
        <taxon>Oryzoideae</taxon>
        <taxon>Oryzeae</taxon>
        <taxon>Oryzinae</taxon>
        <taxon>Oryza</taxon>
    </lineage>
</organism>
<feature type="compositionally biased region" description="Polar residues" evidence="7">
    <location>
        <begin position="139"/>
        <end position="157"/>
    </location>
</feature>
<dbReference type="Gramene" id="OB10G17040.1">
    <property type="protein sequence ID" value="OB10G17040.1"/>
    <property type="gene ID" value="OB10G17040"/>
</dbReference>
<evidence type="ECO:0000313" key="8">
    <source>
        <dbReference type="EnsemblPlants" id="OB10G17040.1"/>
    </source>
</evidence>
<evidence type="ECO:0000256" key="6">
    <source>
        <dbReference type="RuleBase" id="RU367155"/>
    </source>
</evidence>
<dbReference type="PRINTS" id="PR00616">
    <property type="entry name" value="CCAATSUBUNTB"/>
</dbReference>
<dbReference type="Proteomes" id="UP000006038">
    <property type="component" value="Chromosome 10"/>
</dbReference>
<keyword evidence="2 6" id="KW-0805">Transcription regulation</keyword>
<dbReference type="SMART" id="SM00521">
    <property type="entry name" value="CBF"/>
    <property type="match status" value="1"/>
</dbReference>
<accession>J3N2F6</accession>
<keyword evidence="5 6" id="KW-0539">Nucleus</keyword>
<dbReference type="PROSITE" id="PS51152">
    <property type="entry name" value="NFYA_HAP2_2"/>
    <property type="match status" value="1"/>
</dbReference>